<comment type="caution">
    <text evidence="1">The sequence shown here is derived from an EMBL/GenBank/DDBJ whole genome shotgun (WGS) entry which is preliminary data.</text>
</comment>
<dbReference type="Proteomes" id="UP000002754">
    <property type="component" value="Unassembled WGS sequence"/>
</dbReference>
<dbReference type="AlphaFoldDB" id="A0A094WMS3"/>
<dbReference type="EMBL" id="ALPT02000034">
    <property type="protein sequence ID" value="KGA97228.1"/>
    <property type="molecule type" value="Genomic_DNA"/>
</dbReference>
<keyword evidence="2" id="KW-1185">Reference proteome</keyword>
<gene>
    <name evidence="1" type="ORF">BALCAV_0211520</name>
</gene>
<reference evidence="1 2" key="1">
    <citation type="journal article" date="2014" name="Genome Announc.">
        <title>Draft Genome Sequence of Bacillus alcalophilus AV1934, a Classic Alkaliphile Isolated from Human Feces in 1934.</title>
        <authorList>
            <person name="Attie O."/>
            <person name="Jayaprakash A."/>
            <person name="Shah H."/>
            <person name="Paulsen I.T."/>
            <person name="Morino M."/>
            <person name="Takahashi Y."/>
            <person name="Narumi I."/>
            <person name="Sachidanandam R."/>
            <person name="Satoh K."/>
            <person name="Ito M."/>
            <person name="Krulwich T.A."/>
        </authorList>
    </citation>
    <scope>NUCLEOTIDE SEQUENCE [LARGE SCALE GENOMIC DNA]</scope>
    <source>
        <strain evidence="1 2">AV1934</strain>
    </source>
</reference>
<protein>
    <submittedName>
        <fullName evidence="1">Uncharacterized protein</fullName>
    </submittedName>
</protein>
<evidence type="ECO:0000313" key="1">
    <source>
        <dbReference type="EMBL" id="KGA97228.1"/>
    </source>
</evidence>
<organism evidence="1 2">
    <name type="scientific">Alkalihalobacillus alcalophilus ATCC 27647 = CGMCC 1.3604</name>
    <dbReference type="NCBI Taxonomy" id="1218173"/>
    <lineage>
        <taxon>Bacteria</taxon>
        <taxon>Bacillati</taxon>
        <taxon>Bacillota</taxon>
        <taxon>Bacilli</taxon>
        <taxon>Bacillales</taxon>
        <taxon>Bacillaceae</taxon>
        <taxon>Alkalihalobacillus</taxon>
    </lineage>
</organism>
<proteinExistence type="predicted"/>
<dbReference type="STRING" id="1218173.BALCAV_0211520"/>
<accession>A0A094WMS3</accession>
<name>A0A094WMS3_ALKAL</name>
<evidence type="ECO:0000313" key="2">
    <source>
        <dbReference type="Proteomes" id="UP000002754"/>
    </source>
</evidence>
<sequence>MVHTVEKIRLNGSSSMFTKKEVRIMLYEKVKEATLLAQNNNPGANFYIPLEDFMEFVTYHLIAFIKMRNPISSKKMSMNQYLRHDEAYSTSYKKVVITDEEEYKIFHNTLRNAINRFNALNHKTKAEAEIRKQAESEKGSRGNRFETPITIHDFQVIGEMPTLMDLKATKDPLNTVYQRILKNNIHNITFTNYKLFSEHLNDSITEQNLTMDEKQLHHYLIEKHLKLHTLKSICKEYENMVQSKNLSLTDEERKARLQLLLYATNMPMVQQWKTYIDLVKELPPYKFHAFIQEIDSITNFIKWILLMYFQQNEDVVFDEQDLIYFNSYVDPKRFENDFVLRRDFSSQTFSIVMDEIKQGNEKDK</sequence>